<evidence type="ECO:0000313" key="1">
    <source>
        <dbReference type="EMBL" id="PNX61123.1"/>
    </source>
</evidence>
<gene>
    <name evidence="1" type="ORF">L195_g052292</name>
</gene>
<dbReference type="EMBL" id="ASHM01084485">
    <property type="protein sequence ID" value="PNX61123.1"/>
    <property type="molecule type" value="Genomic_DNA"/>
</dbReference>
<reference evidence="1 2" key="2">
    <citation type="journal article" date="2017" name="Front. Plant Sci.">
        <title>Gene Classification and Mining of Molecular Markers Useful in Red Clover (Trifolium pratense) Breeding.</title>
        <authorList>
            <person name="Istvanek J."/>
            <person name="Dluhosova J."/>
            <person name="Dluhos P."/>
            <person name="Patkova L."/>
            <person name="Nedelnik J."/>
            <person name="Repkova J."/>
        </authorList>
    </citation>
    <scope>NUCLEOTIDE SEQUENCE [LARGE SCALE GENOMIC DNA]</scope>
    <source>
        <strain evidence="2">cv. Tatra</strain>
        <tissue evidence="1">Young leaves</tissue>
    </source>
</reference>
<evidence type="ECO:0000313" key="2">
    <source>
        <dbReference type="Proteomes" id="UP000236291"/>
    </source>
</evidence>
<sequence>NGIRFSNASVSVHAATMKVLTSISLSHKLVSGHAHPAEHAAL</sequence>
<dbReference type="Proteomes" id="UP000236291">
    <property type="component" value="Unassembled WGS sequence"/>
</dbReference>
<comment type="caution">
    <text evidence="1">The sequence shown here is derived from an EMBL/GenBank/DDBJ whole genome shotgun (WGS) entry which is preliminary data.</text>
</comment>
<name>A0A2K3K4A7_TRIPR</name>
<accession>A0A2K3K4A7</accession>
<organism evidence="1 2">
    <name type="scientific">Trifolium pratense</name>
    <name type="common">Red clover</name>
    <dbReference type="NCBI Taxonomy" id="57577"/>
    <lineage>
        <taxon>Eukaryota</taxon>
        <taxon>Viridiplantae</taxon>
        <taxon>Streptophyta</taxon>
        <taxon>Embryophyta</taxon>
        <taxon>Tracheophyta</taxon>
        <taxon>Spermatophyta</taxon>
        <taxon>Magnoliopsida</taxon>
        <taxon>eudicotyledons</taxon>
        <taxon>Gunneridae</taxon>
        <taxon>Pentapetalae</taxon>
        <taxon>rosids</taxon>
        <taxon>fabids</taxon>
        <taxon>Fabales</taxon>
        <taxon>Fabaceae</taxon>
        <taxon>Papilionoideae</taxon>
        <taxon>50 kb inversion clade</taxon>
        <taxon>NPAAA clade</taxon>
        <taxon>Hologalegina</taxon>
        <taxon>IRL clade</taxon>
        <taxon>Trifolieae</taxon>
        <taxon>Trifolium</taxon>
    </lineage>
</organism>
<feature type="non-terminal residue" evidence="1">
    <location>
        <position position="1"/>
    </location>
</feature>
<proteinExistence type="predicted"/>
<dbReference type="AlphaFoldDB" id="A0A2K3K4A7"/>
<protein>
    <submittedName>
        <fullName evidence="1">Uncharacterized protein</fullName>
    </submittedName>
</protein>
<reference evidence="1 2" key="1">
    <citation type="journal article" date="2014" name="Am. J. Bot.">
        <title>Genome assembly and annotation for red clover (Trifolium pratense; Fabaceae).</title>
        <authorList>
            <person name="Istvanek J."/>
            <person name="Jaros M."/>
            <person name="Krenek A."/>
            <person name="Repkova J."/>
        </authorList>
    </citation>
    <scope>NUCLEOTIDE SEQUENCE [LARGE SCALE GENOMIC DNA]</scope>
    <source>
        <strain evidence="2">cv. Tatra</strain>
        <tissue evidence="1">Young leaves</tissue>
    </source>
</reference>